<name>A0A4D4M218_STRAX</name>
<dbReference type="EMBL" id="BJHX01000001">
    <property type="protein sequence ID" value="GDY65881.1"/>
    <property type="molecule type" value="Genomic_DNA"/>
</dbReference>
<feature type="compositionally biased region" description="Basic and acidic residues" evidence="1">
    <location>
        <begin position="264"/>
        <end position="276"/>
    </location>
</feature>
<organism evidence="2 3">
    <name type="scientific">Streptomyces avermitilis</name>
    <dbReference type="NCBI Taxonomy" id="33903"/>
    <lineage>
        <taxon>Bacteria</taxon>
        <taxon>Bacillati</taxon>
        <taxon>Actinomycetota</taxon>
        <taxon>Actinomycetes</taxon>
        <taxon>Kitasatosporales</taxon>
        <taxon>Streptomycetaceae</taxon>
        <taxon>Streptomyces</taxon>
    </lineage>
</organism>
<dbReference type="RefSeq" id="WP_010987100.1">
    <property type="nucleotide sequence ID" value="NZ_BAABTN010000008.1"/>
</dbReference>
<dbReference type="GeneID" id="41542786"/>
<proteinExistence type="predicted"/>
<gene>
    <name evidence="2" type="ORF">SAV14893_052740</name>
</gene>
<comment type="caution">
    <text evidence="2">The sequence shown here is derived from an EMBL/GenBank/DDBJ whole genome shotgun (WGS) entry which is preliminary data.</text>
</comment>
<feature type="compositionally biased region" description="Basic and acidic residues" evidence="1">
    <location>
        <begin position="322"/>
        <end position="413"/>
    </location>
</feature>
<evidence type="ECO:0000313" key="3">
    <source>
        <dbReference type="Proteomes" id="UP000302139"/>
    </source>
</evidence>
<feature type="compositionally biased region" description="Basic residues" evidence="1">
    <location>
        <begin position="290"/>
        <end position="301"/>
    </location>
</feature>
<evidence type="ECO:0000313" key="2">
    <source>
        <dbReference type="EMBL" id="GDY65881.1"/>
    </source>
</evidence>
<evidence type="ECO:0000256" key="1">
    <source>
        <dbReference type="SAM" id="MobiDB-lite"/>
    </source>
</evidence>
<dbReference type="InterPro" id="IPR029787">
    <property type="entry name" value="Nucleotide_cyclase"/>
</dbReference>
<dbReference type="Proteomes" id="UP000302139">
    <property type="component" value="Unassembled WGS sequence"/>
</dbReference>
<dbReference type="AlphaFoldDB" id="A0A4D4M218"/>
<accession>A0A4D4M218</accession>
<protein>
    <submittedName>
        <fullName evidence="2">Uncharacterized protein</fullName>
    </submittedName>
</protein>
<reference evidence="2 3" key="1">
    <citation type="submission" date="2019-04" db="EMBL/GenBank/DDBJ databases">
        <title>Draft genome sequences of Streptomyces avermitilis NBRC 14893.</title>
        <authorList>
            <person name="Komaki H."/>
            <person name="Tamura T."/>
            <person name="Hosoyama A."/>
        </authorList>
    </citation>
    <scope>NUCLEOTIDE SEQUENCE [LARGE SCALE GENOMIC DNA]</scope>
    <source>
        <strain evidence="2 3">NBRC 14893</strain>
    </source>
</reference>
<feature type="region of interest" description="Disordered" evidence="1">
    <location>
        <begin position="248"/>
        <end position="420"/>
    </location>
</feature>
<sequence>MARYRRRLCLAVDLRQYSRHGYRAQEDAQYRLRLVVEHALRRARVLRVRAQQQVQGDGQLVVFPAGIDAVRVVPALILGLRDGLYQANRTPGAFGRMRMRAALALGSVSRADRGYLGDSVVLVNRLVDADGLRDALENEDGSDLALAVPDEMYRDVILPDGRGLAAGFHRIDVAVVKKDFGCGAWLHVPPSAPVRDSRPEPVIWGHSPGRTAMREFVVPALGAAHVAAAVVSHGQTLREWALTGPDTGVSYGGGGGDFDGPDEADPRDADRTDGHYPGRQRHQPGDHHGSGHHASGHHASGHHASGPPGAPRLPGPHHAAAHHGDPYHSDPHHTGPHYQDAHHADPHHPDLGHADPHYQDAHHADPYHPDLHHADPYHPDLDHADPYHPDPYHPDPGHHDLHHDDPGHHDPGHHFHHGGH</sequence>
<dbReference type="SUPFAM" id="SSF55073">
    <property type="entry name" value="Nucleotide cyclase"/>
    <property type="match status" value="1"/>
</dbReference>